<protein>
    <submittedName>
        <fullName evidence="4">Uncharacterized protein DUF1396</fullName>
    </submittedName>
</protein>
<accession>A0A2A9F782</accession>
<organism evidence="4 5">
    <name type="scientific">Amycolatopsis sulphurea</name>
    <dbReference type="NCBI Taxonomy" id="76022"/>
    <lineage>
        <taxon>Bacteria</taxon>
        <taxon>Bacillati</taxon>
        <taxon>Actinomycetota</taxon>
        <taxon>Actinomycetes</taxon>
        <taxon>Pseudonocardiales</taxon>
        <taxon>Pseudonocardiaceae</taxon>
        <taxon>Amycolatopsis</taxon>
    </lineage>
</organism>
<dbReference type="EMBL" id="PDJK01000002">
    <property type="protein sequence ID" value="PFG47204.1"/>
    <property type="molecule type" value="Genomic_DNA"/>
</dbReference>
<dbReference type="AlphaFoldDB" id="A0A2A9F782"/>
<reference evidence="4 5" key="1">
    <citation type="submission" date="2017-10" db="EMBL/GenBank/DDBJ databases">
        <title>Sequencing the genomes of 1000 actinobacteria strains.</title>
        <authorList>
            <person name="Klenk H.-P."/>
        </authorList>
    </citation>
    <scope>NUCLEOTIDE SEQUENCE [LARGE SCALE GENOMIC DNA]</scope>
    <source>
        <strain evidence="4 5">DSM 46092</strain>
    </source>
</reference>
<dbReference type="CDD" id="cd16334">
    <property type="entry name" value="LppX-like"/>
    <property type="match status" value="1"/>
</dbReference>
<dbReference type="Gene3D" id="2.50.20.20">
    <property type="match status" value="1"/>
</dbReference>
<comment type="caution">
    <text evidence="4">The sequence shown here is derived from an EMBL/GenBank/DDBJ whole genome shotgun (WGS) entry which is preliminary data.</text>
</comment>
<dbReference type="Pfam" id="PF07161">
    <property type="entry name" value="LppX_LprAFG"/>
    <property type="match status" value="1"/>
</dbReference>
<comment type="subcellular location">
    <subcellularLocation>
        <location evidence="1">Cell envelope</location>
    </subcellularLocation>
</comment>
<dbReference type="RefSeq" id="WP_098511150.1">
    <property type="nucleotide sequence ID" value="NZ_JBIAKZ010000013.1"/>
</dbReference>
<evidence type="ECO:0000256" key="2">
    <source>
        <dbReference type="ARBA" id="ARBA00009194"/>
    </source>
</evidence>
<keyword evidence="3" id="KW-1003">Cell membrane</keyword>
<evidence type="ECO:0000256" key="1">
    <source>
        <dbReference type="ARBA" id="ARBA00004196"/>
    </source>
</evidence>
<evidence type="ECO:0000256" key="3">
    <source>
        <dbReference type="ARBA" id="ARBA00022475"/>
    </source>
</evidence>
<dbReference type="SUPFAM" id="SSF89392">
    <property type="entry name" value="Prokaryotic lipoproteins and lipoprotein localization factors"/>
    <property type="match status" value="1"/>
</dbReference>
<keyword evidence="3" id="KW-0472">Membrane</keyword>
<dbReference type="InterPro" id="IPR009830">
    <property type="entry name" value="LppX/LprAFG"/>
</dbReference>
<proteinExistence type="inferred from homology"/>
<dbReference type="GO" id="GO:0030313">
    <property type="term" value="C:cell envelope"/>
    <property type="evidence" value="ECO:0007669"/>
    <property type="project" value="UniProtKB-SubCell"/>
</dbReference>
<comment type="similarity">
    <text evidence="2">Belongs to the LppX/LprAFG lipoprotein family.</text>
</comment>
<evidence type="ECO:0000313" key="4">
    <source>
        <dbReference type="EMBL" id="PFG47204.1"/>
    </source>
</evidence>
<dbReference type="InterPro" id="IPR029046">
    <property type="entry name" value="LolA/LolB/LppX"/>
</dbReference>
<sequence length="215" mass="22821">MLSRRLLPALLLVGLVGGCTASSPLPRGSELLGAAKTTFASVRSLHFSVRVNGVLHALPLSKLDGEASVENGGHATGTAELANSSGKRDFSFTIDGDTAFTKDAKGQAQHGPATFTVHRFLGPDGDFVALLSALRNPATEIRETIQGVDGYRVGGTLPQAAAARLVPQIHTDVNVKVWVTVAQPHRFARLWLQVPPETIQDSPVMFEVLLTQQAP</sequence>
<gene>
    <name evidence="4" type="ORF">ATK36_2236</name>
</gene>
<keyword evidence="5" id="KW-1185">Reference proteome</keyword>
<name>A0A2A9F782_9PSEU</name>
<dbReference type="PROSITE" id="PS51257">
    <property type="entry name" value="PROKAR_LIPOPROTEIN"/>
    <property type="match status" value="1"/>
</dbReference>
<dbReference type="Proteomes" id="UP000243542">
    <property type="component" value="Unassembled WGS sequence"/>
</dbReference>
<evidence type="ECO:0000313" key="5">
    <source>
        <dbReference type="Proteomes" id="UP000243542"/>
    </source>
</evidence>